<evidence type="ECO:0000313" key="2">
    <source>
        <dbReference type="Proteomes" id="UP000436138"/>
    </source>
</evidence>
<dbReference type="KEGG" id="sbro:GQF42_16000"/>
<reference evidence="1 2" key="1">
    <citation type="submission" date="2019-12" db="EMBL/GenBank/DDBJ databases">
        <title>Streptomyces sp. strain T44 isolated from rhizosphere soil of Broussonetia papyrifera.</title>
        <authorList>
            <person name="Mo P."/>
        </authorList>
    </citation>
    <scope>NUCLEOTIDE SEQUENCE [LARGE SCALE GENOMIC DNA]</scope>
    <source>
        <strain evidence="1 2">T44</strain>
    </source>
</reference>
<evidence type="ECO:0000313" key="1">
    <source>
        <dbReference type="EMBL" id="QHA04593.1"/>
    </source>
</evidence>
<proteinExistence type="predicted"/>
<dbReference type="Proteomes" id="UP000436138">
    <property type="component" value="Chromosome"/>
</dbReference>
<dbReference type="AlphaFoldDB" id="A0A6I6MW60"/>
<sequence length="221" mass="24559">MATQTLDISGLTPSRAVVDGALRQVLIPAEQPWYDKLLVDAMAPELGGGSKIFDRFNAKIHQGLNSSTIDKNCWTWMGQPTSNGYGIFNLDGHKVRAHHILWTVTFDLVPVLAHVDDRCQRVHVGHQCHDADPTCPGGRCRHRLCVRVEHLALQTHAANDRAGHSGEHHRRKTHCPSDHAYAVSGYSYTDPQGTTRRYCRACKAGERAPEFVGIRKQLVVA</sequence>
<keyword evidence="2" id="KW-1185">Reference proteome</keyword>
<dbReference type="EMBL" id="CP047020">
    <property type="protein sequence ID" value="QHA04593.1"/>
    <property type="molecule type" value="Genomic_DNA"/>
</dbReference>
<name>A0A6I6MW60_9ACTN</name>
<gene>
    <name evidence="1" type="ORF">GQF42_16000</name>
</gene>
<organism evidence="1 2">
    <name type="scientific">Streptomyces broussonetiae</name>
    <dbReference type="NCBI Taxonomy" id="2686304"/>
    <lineage>
        <taxon>Bacteria</taxon>
        <taxon>Bacillati</taxon>
        <taxon>Actinomycetota</taxon>
        <taxon>Actinomycetes</taxon>
        <taxon>Kitasatosporales</taxon>
        <taxon>Streptomycetaceae</taxon>
        <taxon>Streptomyces</taxon>
    </lineage>
</organism>
<protein>
    <submittedName>
        <fullName evidence="1">Uncharacterized protein</fullName>
    </submittedName>
</protein>
<accession>A0A6I6MW60</accession>
<dbReference type="RefSeq" id="WP_158920441.1">
    <property type="nucleotide sequence ID" value="NZ_CP047020.1"/>
</dbReference>